<dbReference type="Pfam" id="PF13646">
    <property type="entry name" value="HEAT_2"/>
    <property type="match status" value="1"/>
</dbReference>
<evidence type="ECO:0008006" key="3">
    <source>
        <dbReference type="Google" id="ProtNLM"/>
    </source>
</evidence>
<organism evidence="1 2">
    <name type="scientific">Persicimonas caeni</name>
    <dbReference type="NCBI Taxonomy" id="2292766"/>
    <lineage>
        <taxon>Bacteria</taxon>
        <taxon>Deltaproteobacteria</taxon>
        <taxon>Bradymonadales</taxon>
        <taxon>Bradymonadaceae</taxon>
        <taxon>Persicimonas</taxon>
    </lineage>
</organism>
<proteinExistence type="predicted"/>
<dbReference type="SMART" id="SM00567">
    <property type="entry name" value="EZ_HEAT"/>
    <property type="match status" value="2"/>
</dbReference>
<dbReference type="InterPro" id="IPR011989">
    <property type="entry name" value="ARM-like"/>
</dbReference>
<gene>
    <name evidence="1" type="ORF">FIV42_29840</name>
</gene>
<dbReference type="OrthoDB" id="5493072at2"/>
<dbReference type="InterPro" id="IPR016024">
    <property type="entry name" value="ARM-type_fold"/>
</dbReference>
<name>A0A4Y6Q3R3_PERCE</name>
<dbReference type="AlphaFoldDB" id="A0A4Y6Q3R3"/>
<evidence type="ECO:0000313" key="2">
    <source>
        <dbReference type="Proteomes" id="UP000315995"/>
    </source>
</evidence>
<dbReference type="Gene3D" id="1.25.10.10">
    <property type="entry name" value="Leucine-rich Repeat Variant"/>
    <property type="match status" value="2"/>
</dbReference>
<dbReference type="SUPFAM" id="SSF48371">
    <property type="entry name" value="ARM repeat"/>
    <property type="match status" value="2"/>
</dbReference>
<dbReference type="EMBL" id="CP041186">
    <property type="protein sequence ID" value="QDG54797.1"/>
    <property type="molecule type" value="Genomic_DNA"/>
</dbReference>
<dbReference type="InterPro" id="IPR004155">
    <property type="entry name" value="PBS_lyase_HEAT"/>
</dbReference>
<dbReference type="Proteomes" id="UP000315995">
    <property type="component" value="Chromosome"/>
</dbReference>
<keyword evidence="2" id="KW-1185">Reference proteome</keyword>
<reference evidence="1 2" key="1">
    <citation type="submission" date="2019-06" db="EMBL/GenBank/DDBJ databases">
        <title>Persicimonas caeni gen. nov., sp. nov., a predatory bacterium isolated from solar saltern.</title>
        <authorList>
            <person name="Wang S."/>
        </authorList>
    </citation>
    <scope>NUCLEOTIDE SEQUENCE [LARGE SCALE GENOMIC DNA]</scope>
    <source>
        <strain evidence="1 2">YN101</strain>
    </source>
</reference>
<accession>A0A5B8YFY9</accession>
<accession>A0A4Y6Q3R3</accession>
<evidence type="ECO:0000313" key="1">
    <source>
        <dbReference type="EMBL" id="QDG54797.1"/>
    </source>
</evidence>
<sequence>MSMDRAEIARLIDQLDHPDAVRQREVRDRLVALGPEAVEVINANLRCVSTRVRTGLVQVLADIGDERALLPLMRYVFDERNNVTESNARGLAMQSIMRIAQPRHATKLFDFLVDMRDDPDAFVRTYVIEAFGKLGDATATPYVREALDDASEFVRERAQKTLDELEMSQTKNAQKLSGEELLREIRSATGARLTYCVKLLSEHDDAFALASQLVREDGNRSMVGLQVLQGLDDPAARRVAVRHFQLTRSDADRAASLRLLAEHLDCDAEASELNAIKRALDWDDKFIELAALAAAARSGHPELTQRAVEATRSGDYNAAATASEALSKAADKLPANLADALFGSIQMVNGHRRHNPHEDLVRTEAYLLRALSKMLQPNDARSHQAQQAALASLRRSHEQQPIVITALEVLMRLTPKDGYKLKDRWHPADAASLVPLLRHANPSVRRRALEVIRRGAPGDAPNLSREFERLMRDDPALVSEAVIPAILETSGPNAKKQLAQLAVANEPTVRRAAESALRRLRNRQPHIDVQFKRARE</sequence>
<protein>
    <recommendedName>
        <fullName evidence="3">HEAT repeat domain-containing protein</fullName>
    </recommendedName>
</protein>